<reference evidence="1 2" key="1">
    <citation type="submission" date="2016-07" db="EMBL/GenBank/DDBJ databases">
        <title>Complete genome sequence of Bradyrhizobium icense LMTR 13T, a potential inoculant strain isolated from lima bean (Phaseolus lunatus) in Peru.</title>
        <authorList>
            <person name="Ormeno-Orrillo E."/>
            <person name="Duran D."/>
            <person name="Rogel M.A."/>
            <person name="Rey L."/>
            <person name="Imperial J."/>
            <person name="Ruiz-Argueso T."/>
            <person name="Martinez-Romero E."/>
        </authorList>
    </citation>
    <scope>NUCLEOTIDE SEQUENCE [LARGE SCALE GENOMIC DNA]</scope>
    <source>
        <strain evidence="1 2">LMTR 13</strain>
    </source>
</reference>
<sequence>MSREPGSYRDRNGAVYCRDGEIFRGINAKALANWTHLTATHFFQDFTKRGSIVPTEMVSEPDWGNSAPPWAAVLKHDLIPFVSYPYEWTFGMLKDAALLHLELMLAALEEDFILKDSSPYNVQWHGARPVFIDIPSFEVLLPGQPWVGYRQFCELFLYPLMLLAYKRVDFRPWLRGSIDGISAASLQPLLSLRDLVRPGVAMHVVAHNALQRRYSGGKGNVRGALADAGFDKGLIVRNVLNLRKIISRMALGSSKTAWSNYARAHSYGEADFAAKCAFVRSATGSRRWRRVWDLGCNTGTFSKIVAKHANYVVAMDGDWMAVEHLYQSLKRDPCGGSILPLVIDLSDPSPGQGWRGRERKPLPDRGKPDLTLCLALIHHVVIGENVPMTDFIDWLASLGTALVIEFIGRDDEMVELLLRNKDEQYDDYRLEVFEALLSEHFEIRDRQTLKSGRRSIYFALPKS</sequence>
<dbReference type="CDD" id="cd02440">
    <property type="entry name" value="AdoMet_MTases"/>
    <property type="match status" value="1"/>
</dbReference>
<dbReference type="Proteomes" id="UP000092839">
    <property type="component" value="Chromosome"/>
</dbReference>
<dbReference type="AlphaFoldDB" id="A0A1B1URE9"/>
<gene>
    <name evidence="1" type="ORF">LMTR13_05755</name>
</gene>
<organism evidence="1 2">
    <name type="scientific">Bradyrhizobium icense</name>
    <dbReference type="NCBI Taxonomy" id="1274631"/>
    <lineage>
        <taxon>Bacteria</taxon>
        <taxon>Pseudomonadati</taxon>
        <taxon>Pseudomonadota</taxon>
        <taxon>Alphaproteobacteria</taxon>
        <taxon>Hyphomicrobiales</taxon>
        <taxon>Nitrobacteraceae</taxon>
        <taxon>Bradyrhizobium</taxon>
    </lineage>
</organism>
<evidence type="ECO:0000313" key="1">
    <source>
        <dbReference type="EMBL" id="ANW05325.1"/>
    </source>
</evidence>
<evidence type="ECO:0008006" key="3">
    <source>
        <dbReference type="Google" id="ProtNLM"/>
    </source>
</evidence>
<evidence type="ECO:0000313" key="2">
    <source>
        <dbReference type="Proteomes" id="UP000092839"/>
    </source>
</evidence>
<keyword evidence="2" id="KW-1185">Reference proteome</keyword>
<name>A0A1B1URE9_9BRAD</name>
<accession>A0A1B1URE9</accession>
<dbReference type="EMBL" id="CP016428">
    <property type="protein sequence ID" value="ANW05325.1"/>
    <property type="molecule type" value="Genomic_DNA"/>
</dbReference>
<proteinExistence type="predicted"/>
<dbReference type="STRING" id="1274631.LMTR13_05755"/>
<dbReference type="InterPro" id="IPR029063">
    <property type="entry name" value="SAM-dependent_MTases_sf"/>
</dbReference>
<dbReference type="SUPFAM" id="SSF53335">
    <property type="entry name" value="S-adenosyl-L-methionine-dependent methyltransferases"/>
    <property type="match status" value="1"/>
</dbReference>
<dbReference type="KEGG" id="bic:LMTR13_05755"/>
<dbReference type="Gene3D" id="3.40.50.150">
    <property type="entry name" value="Vaccinia Virus protein VP39"/>
    <property type="match status" value="1"/>
</dbReference>
<protein>
    <recommendedName>
        <fullName evidence="3">Methyltransferase</fullName>
    </recommendedName>
</protein>